<evidence type="ECO:0000256" key="1">
    <source>
        <dbReference type="SAM" id="Phobius"/>
    </source>
</evidence>
<proteinExistence type="predicted"/>
<organism evidence="2 3">
    <name type="scientific">Microcystis flos-aquae FACHB-1344</name>
    <dbReference type="NCBI Taxonomy" id="2692899"/>
    <lineage>
        <taxon>Bacteria</taxon>
        <taxon>Bacillati</taxon>
        <taxon>Cyanobacteriota</taxon>
        <taxon>Cyanophyceae</taxon>
        <taxon>Oscillatoriophycideae</taxon>
        <taxon>Chroococcales</taxon>
        <taxon>Microcystaceae</taxon>
        <taxon>Microcystis</taxon>
    </lineage>
</organism>
<dbReference type="Proteomes" id="UP000636187">
    <property type="component" value="Unassembled WGS sequence"/>
</dbReference>
<keyword evidence="3" id="KW-1185">Reference proteome</keyword>
<evidence type="ECO:0000313" key="2">
    <source>
        <dbReference type="EMBL" id="MBD2622105.1"/>
    </source>
</evidence>
<keyword evidence="1" id="KW-0472">Membrane</keyword>
<accession>A0ABR8HRJ5</accession>
<gene>
    <name evidence="2" type="ORF">H6G48_10600</name>
</gene>
<sequence>MSKLDDDLERYANETFTKGDIKAGLKLISEITGLVGLAGLAFTAITVWMPGLNIVIPTGTLIYGLKMAAQKYADMNEDERKQVRAVASLARGGIDGIKHFFS</sequence>
<dbReference type="RefSeq" id="WP_190721574.1">
    <property type="nucleotide sequence ID" value="NZ_JACJSW010000123.1"/>
</dbReference>
<feature type="transmembrane region" description="Helical" evidence="1">
    <location>
        <begin position="34"/>
        <end position="65"/>
    </location>
</feature>
<evidence type="ECO:0000313" key="3">
    <source>
        <dbReference type="Proteomes" id="UP000636187"/>
    </source>
</evidence>
<protein>
    <submittedName>
        <fullName evidence="2">Uncharacterized protein</fullName>
    </submittedName>
</protein>
<keyword evidence="1" id="KW-1133">Transmembrane helix</keyword>
<dbReference type="EMBL" id="JACJSW010000123">
    <property type="protein sequence ID" value="MBD2622105.1"/>
    <property type="molecule type" value="Genomic_DNA"/>
</dbReference>
<keyword evidence="1" id="KW-0812">Transmembrane</keyword>
<reference evidence="2 3" key="1">
    <citation type="journal article" date="2020" name="ISME J.">
        <title>Comparative genomics reveals insights into cyanobacterial evolution and habitat adaptation.</title>
        <authorList>
            <person name="Chen M.Y."/>
            <person name="Teng W.K."/>
            <person name="Zhao L."/>
            <person name="Hu C.X."/>
            <person name="Zhou Y.K."/>
            <person name="Han B.P."/>
            <person name="Song L.R."/>
            <person name="Shu W.S."/>
        </authorList>
    </citation>
    <scope>NUCLEOTIDE SEQUENCE [LARGE SCALE GENOMIC DNA]</scope>
    <source>
        <strain evidence="2 3">FACHB-1344</strain>
    </source>
</reference>
<comment type="caution">
    <text evidence="2">The sequence shown here is derived from an EMBL/GenBank/DDBJ whole genome shotgun (WGS) entry which is preliminary data.</text>
</comment>
<name>A0ABR8HRJ5_9CHRO</name>